<dbReference type="Proteomes" id="UP000323994">
    <property type="component" value="Unassembled WGS sequence"/>
</dbReference>
<dbReference type="RefSeq" id="WP_139014805.1">
    <property type="nucleotide sequence ID" value="NZ_VBSN01000076.1"/>
</dbReference>
<dbReference type="InterPro" id="IPR025396">
    <property type="entry name" value="DUF4302"/>
</dbReference>
<organism evidence="1 2">
    <name type="scientific">Dyadobacter flavalbus</name>
    <dbReference type="NCBI Taxonomy" id="2579942"/>
    <lineage>
        <taxon>Bacteria</taxon>
        <taxon>Pseudomonadati</taxon>
        <taxon>Bacteroidota</taxon>
        <taxon>Cytophagia</taxon>
        <taxon>Cytophagales</taxon>
        <taxon>Spirosomataceae</taxon>
        <taxon>Dyadobacter</taxon>
    </lineage>
</organism>
<dbReference type="OrthoDB" id="707849at2"/>
<sequence>MKKSILYLLFLSAAFLSCENKDDTVFEETADVRINAALASYEKQLVEAPYGWNAVVYPALGGSYGFYFKFDDKNRVVMYSDFSNEAAATSKESSYRLKALQTPTLIFDTYSYLHVLADPDPEANNGVTGVGLGADFEFSIFPDSVKTDVISLVGRKNQSRLVLTKATQEQSAAYLKGDLAKGLLFNNIEKYQTYFKRVTLGGVTYEISANPIDRTMKLTWLDGNAPKTFTTNYYYTSSGVAFVSPLTNGSQTITGFSNITWNAATLQLGVSAGGSTAIVQSAPKPLSVDAGAAKRWWQSPIESGGEWRSDSAFHVNGADDAYNVSTLKVDQGFYVFYVYQPGINAKYDLFGPAFVVGNALTLEYADAPATPTFAADGRIIFTKYGTFGEFPKTGPAVSTSNLLFDTSGYYMVQTSATTYDMVSAKDAKSWISWYR</sequence>
<accession>A0A5M8Q3F3</accession>
<dbReference type="PROSITE" id="PS51257">
    <property type="entry name" value="PROKAR_LIPOPROTEIN"/>
    <property type="match status" value="1"/>
</dbReference>
<dbReference type="Pfam" id="PF14135">
    <property type="entry name" value="DUF4302"/>
    <property type="match status" value="1"/>
</dbReference>
<name>A0A5M8Q3F3_9BACT</name>
<evidence type="ECO:0000313" key="1">
    <source>
        <dbReference type="EMBL" id="KAA6430369.1"/>
    </source>
</evidence>
<dbReference type="AlphaFoldDB" id="A0A5M8Q3F3"/>
<keyword evidence="2" id="KW-1185">Reference proteome</keyword>
<dbReference type="EMBL" id="VBSN01000076">
    <property type="protein sequence ID" value="KAA6430369.1"/>
    <property type="molecule type" value="Genomic_DNA"/>
</dbReference>
<comment type="caution">
    <text evidence="1">The sequence shown here is derived from an EMBL/GenBank/DDBJ whole genome shotgun (WGS) entry which is preliminary data.</text>
</comment>
<evidence type="ECO:0000313" key="2">
    <source>
        <dbReference type="Proteomes" id="UP000323994"/>
    </source>
</evidence>
<gene>
    <name evidence="1" type="ORF">FEM33_25530</name>
</gene>
<proteinExistence type="predicted"/>
<protein>
    <submittedName>
        <fullName evidence="1">DUF4302 domain-containing protein</fullName>
    </submittedName>
</protein>
<reference evidence="1 2" key="1">
    <citation type="submission" date="2019-05" db="EMBL/GenBank/DDBJ databases">
        <authorList>
            <person name="Qu J.-H."/>
        </authorList>
    </citation>
    <scope>NUCLEOTIDE SEQUENCE [LARGE SCALE GENOMIC DNA]</scope>
    <source>
        <strain evidence="1 2">NS28</strain>
    </source>
</reference>